<dbReference type="AlphaFoldDB" id="A0A0B1P9F8"/>
<proteinExistence type="inferred from homology"/>
<feature type="active site" description="Nucleophile" evidence="10">
    <location>
        <position position="150"/>
    </location>
</feature>
<name>A0A0B1P9F8_UNCNE</name>
<reference evidence="13 14" key="1">
    <citation type="journal article" date="2014" name="BMC Genomics">
        <title>Adaptive genomic structural variation in the grape powdery mildew pathogen, Erysiphe necator.</title>
        <authorList>
            <person name="Jones L."/>
            <person name="Riaz S."/>
            <person name="Morales-Cruz A."/>
            <person name="Amrine K.C."/>
            <person name="McGuire B."/>
            <person name="Gubler W.D."/>
            <person name="Walker M.A."/>
            <person name="Cantu D."/>
        </authorList>
    </citation>
    <scope>NUCLEOTIDE SEQUENCE [LARGE SCALE GENOMIC DNA]</scope>
    <source>
        <strain evidence="14">c</strain>
    </source>
</reference>
<feature type="active site" description="Proton donor/acceptor" evidence="10">
    <location>
        <position position="214"/>
    </location>
</feature>
<dbReference type="GO" id="GO:0050525">
    <property type="term" value="F:cutinase activity"/>
    <property type="evidence" value="ECO:0007669"/>
    <property type="project" value="UniProtKB-UniRule"/>
</dbReference>
<gene>
    <name evidence="13" type="ORF">EV44_g0350</name>
</gene>
<accession>A0A0B1P9F8</accession>
<dbReference type="GO" id="GO:0005576">
    <property type="term" value="C:extracellular region"/>
    <property type="evidence" value="ECO:0007669"/>
    <property type="project" value="UniProtKB-SubCell"/>
</dbReference>
<feature type="signal peptide" evidence="12">
    <location>
        <begin position="1"/>
        <end position="18"/>
    </location>
</feature>
<comment type="similarity">
    <text evidence="2 12">Belongs to the cutinase family.</text>
</comment>
<keyword evidence="8 11" id="KW-1015">Disulfide bond</keyword>
<keyword evidence="14" id="KW-1185">Reference proteome</keyword>
<dbReference type="EMBL" id="JNVN01000444">
    <property type="protein sequence ID" value="KHJ35292.1"/>
    <property type="molecule type" value="Genomic_DNA"/>
</dbReference>
<evidence type="ECO:0000256" key="11">
    <source>
        <dbReference type="PIRSR" id="PIRSR611150-2"/>
    </source>
</evidence>
<dbReference type="PROSITE" id="PS00155">
    <property type="entry name" value="CUTINASE_1"/>
    <property type="match status" value="1"/>
</dbReference>
<feature type="chain" id="PRO_5005110161" description="Cutinase" evidence="12">
    <location>
        <begin position="19"/>
        <end position="240"/>
    </location>
</feature>
<comment type="function">
    <text evidence="12">Catalyzes the hydrolysis of complex carboxylic polyesters found in the cell wall of plants. Degrades cutin, a macromolecule that forms the structure of the plant cuticle.</text>
</comment>
<feature type="disulfide bond" evidence="11">
    <location>
        <begin position="198"/>
        <end position="205"/>
    </location>
</feature>
<evidence type="ECO:0000256" key="10">
    <source>
        <dbReference type="PIRSR" id="PIRSR611150-1"/>
    </source>
</evidence>
<keyword evidence="4 12" id="KW-0719">Serine esterase</keyword>
<evidence type="ECO:0000256" key="2">
    <source>
        <dbReference type="ARBA" id="ARBA00007534"/>
    </source>
</evidence>
<comment type="subcellular location">
    <subcellularLocation>
        <location evidence="1 12">Secreted</location>
    </subcellularLocation>
</comment>
<dbReference type="PANTHER" id="PTHR48250">
    <property type="entry name" value="CUTINASE 2-RELATED"/>
    <property type="match status" value="1"/>
</dbReference>
<dbReference type="EC" id="3.1.1.74" evidence="3 12"/>
<dbReference type="GO" id="GO:0016052">
    <property type="term" value="P:carbohydrate catabolic process"/>
    <property type="evidence" value="ECO:0007669"/>
    <property type="project" value="TreeGrafter"/>
</dbReference>
<feature type="active site" evidence="10">
    <location>
        <position position="202"/>
    </location>
</feature>
<dbReference type="SMR" id="A0A0B1P9F8"/>
<evidence type="ECO:0000256" key="5">
    <source>
        <dbReference type="ARBA" id="ARBA00022525"/>
    </source>
</evidence>
<evidence type="ECO:0000256" key="6">
    <source>
        <dbReference type="ARBA" id="ARBA00022729"/>
    </source>
</evidence>
<evidence type="ECO:0000256" key="8">
    <source>
        <dbReference type="ARBA" id="ARBA00023157"/>
    </source>
</evidence>
<dbReference type="HOGENOM" id="CLU_040058_2_2_1"/>
<evidence type="ECO:0000256" key="9">
    <source>
        <dbReference type="ARBA" id="ARBA00034045"/>
    </source>
</evidence>
<dbReference type="InterPro" id="IPR000675">
    <property type="entry name" value="Cutinase/axe"/>
</dbReference>
<dbReference type="InterPro" id="IPR029058">
    <property type="entry name" value="AB_hydrolase_fold"/>
</dbReference>
<evidence type="ECO:0000313" key="13">
    <source>
        <dbReference type="EMBL" id="KHJ35292.1"/>
    </source>
</evidence>
<comment type="caution">
    <text evidence="13">The sequence shown here is derived from an EMBL/GenBank/DDBJ whole genome shotgun (WGS) entry which is preliminary data.</text>
</comment>
<dbReference type="PANTHER" id="PTHR48250:SF2">
    <property type="entry name" value="CUTINASE"/>
    <property type="match status" value="1"/>
</dbReference>
<dbReference type="STRING" id="52586.A0A0B1P9F8"/>
<keyword evidence="6 12" id="KW-0732">Signal</keyword>
<sequence>MKFLIFTFFTLLIRLTFALPATSNNVTSLQVESMRQIAAFTQNSQSLDISPNATEDGLSGPCKPITMIFAKGTGENGNVGDGSSPGPAWIAEMRKTRGLDMIAVQGVPYNADVEGYLIGGDPEGSERFLNITNLAVEKCPNTRLVIGGYSQGAQLAHNAAMSFSPDVTSRVDAAVVFGDPKKSQPLGDIPPMKVLSICHDGDIICNYIGGSAPHLTYSQDAAKAASFAMTQLQQSSISRV</sequence>
<dbReference type="InterPro" id="IPR011150">
    <property type="entry name" value="Cutinase_monf"/>
</dbReference>
<feature type="disulfide bond" evidence="11">
    <location>
        <begin position="62"/>
        <end position="139"/>
    </location>
</feature>
<dbReference type="SMART" id="SM01110">
    <property type="entry name" value="Cutinase"/>
    <property type="match status" value="1"/>
</dbReference>
<dbReference type="Pfam" id="PF01083">
    <property type="entry name" value="Cutinase"/>
    <property type="match status" value="1"/>
</dbReference>
<dbReference type="SUPFAM" id="SSF53474">
    <property type="entry name" value="alpha/beta-Hydrolases"/>
    <property type="match status" value="1"/>
</dbReference>
<dbReference type="Proteomes" id="UP000030854">
    <property type="component" value="Unassembled WGS sequence"/>
</dbReference>
<organism evidence="13 14">
    <name type="scientific">Uncinula necator</name>
    <name type="common">Grape powdery mildew</name>
    <dbReference type="NCBI Taxonomy" id="52586"/>
    <lineage>
        <taxon>Eukaryota</taxon>
        <taxon>Fungi</taxon>
        <taxon>Dikarya</taxon>
        <taxon>Ascomycota</taxon>
        <taxon>Pezizomycotina</taxon>
        <taxon>Leotiomycetes</taxon>
        <taxon>Erysiphales</taxon>
        <taxon>Erysiphaceae</taxon>
        <taxon>Erysiphe</taxon>
    </lineage>
</organism>
<dbReference type="InterPro" id="IPR043580">
    <property type="entry name" value="CUTINASE_1"/>
</dbReference>
<evidence type="ECO:0000256" key="4">
    <source>
        <dbReference type="ARBA" id="ARBA00022487"/>
    </source>
</evidence>
<dbReference type="OMA" id="QWMADNC"/>
<comment type="catalytic activity">
    <reaction evidence="9 12">
        <text>cutin + H2O = cutin monomers.</text>
        <dbReference type="EC" id="3.1.1.74"/>
    </reaction>
</comment>
<evidence type="ECO:0000313" key="14">
    <source>
        <dbReference type="Proteomes" id="UP000030854"/>
    </source>
</evidence>
<dbReference type="Gene3D" id="3.40.50.1820">
    <property type="entry name" value="alpha/beta hydrolase"/>
    <property type="match status" value="1"/>
</dbReference>
<protein>
    <recommendedName>
        <fullName evidence="3 12">Cutinase</fullName>
        <ecNumber evidence="3 12">3.1.1.74</ecNumber>
    </recommendedName>
</protein>
<evidence type="ECO:0000256" key="3">
    <source>
        <dbReference type="ARBA" id="ARBA00013095"/>
    </source>
</evidence>
<evidence type="ECO:0000256" key="1">
    <source>
        <dbReference type="ARBA" id="ARBA00004613"/>
    </source>
</evidence>
<evidence type="ECO:0000256" key="7">
    <source>
        <dbReference type="ARBA" id="ARBA00022801"/>
    </source>
</evidence>
<evidence type="ECO:0000256" key="12">
    <source>
        <dbReference type="RuleBase" id="RU361263"/>
    </source>
</evidence>
<keyword evidence="5 12" id="KW-0964">Secreted</keyword>
<keyword evidence="7 12" id="KW-0378">Hydrolase</keyword>